<dbReference type="PROSITE" id="PS50893">
    <property type="entry name" value="ABC_TRANSPORTER_2"/>
    <property type="match status" value="1"/>
</dbReference>
<dbReference type="PROSITE" id="PS00211">
    <property type="entry name" value="ABC_TRANSPORTER_1"/>
    <property type="match status" value="1"/>
</dbReference>
<dbReference type="PANTHER" id="PTHR43776:SF8">
    <property type="entry name" value="ABC TRANSPORTER, ATP-BINDING PROTEIN"/>
    <property type="match status" value="1"/>
</dbReference>
<evidence type="ECO:0000256" key="3">
    <source>
        <dbReference type="ARBA" id="ARBA00022741"/>
    </source>
</evidence>
<dbReference type="GO" id="GO:0015031">
    <property type="term" value="P:protein transport"/>
    <property type="evidence" value="ECO:0007669"/>
    <property type="project" value="UniProtKB-KW"/>
</dbReference>
<dbReference type="InterPro" id="IPR027417">
    <property type="entry name" value="P-loop_NTPase"/>
</dbReference>
<dbReference type="InterPro" id="IPR003439">
    <property type="entry name" value="ABC_transporter-like_ATP-bd"/>
</dbReference>
<reference evidence="8" key="1">
    <citation type="submission" date="2022-07" db="EMBL/GenBank/DDBJ databases">
        <authorList>
            <person name="Kouya T."/>
            <person name="Ishiyama Y."/>
        </authorList>
    </citation>
    <scope>NUCLEOTIDE SEQUENCE</scope>
    <source>
        <strain evidence="8">WR16-4</strain>
    </source>
</reference>
<evidence type="ECO:0000256" key="2">
    <source>
        <dbReference type="ARBA" id="ARBA00022448"/>
    </source>
</evidence>
<dbReference type="FunFam" id="3.40.50.300:FF:000016">
    <property type="entry name" value="Oligopeptide ABC transporter ATP-binding component"/>
    <property type="match status" value="1"/>
</dbReference>
<reference evidence="8" key="2">
    <citation type="journal article" date="2023" name="PLoS ONE">
        <title>Philodulcilactobacillus myokoensis gen. nov., sp. nov., a fructophilic, acidophilic, and agar-phobic lactic acid bacterium isolated from fermented vegetable extracts.</title>
        <authorList>
            <person name="Kouya T."/>
            <person name="Ishiyama Y."/>
            <person name="Ohashi S."/>
            <person name="Kumakubo R."/>
            <person name="Yamazaki T."/>
            <person name="Otaki T."/>
        </authorList>
    </citation>
    <scope>NUCLEOTIDE SEQUENCE</scope>
    <source>
        <strain evidence="8">WR16-4</strain>
    </source>
</reference>
<dbReference type="AlphaFoldDB" id="A0A9W6B0C3"/>
<dbReference type="GO" id="GO:0016887">
    <property type="term" value="F:ATP hydrolysis activity"/>
    <property type="evidence" value="ECO:0007669"/>
    <property type="project" value="InterPro"/>
</dbReference>
<comment type="caution">
    <text evidence="8">The sequence shown here is derived from an EMBL/GenBank/DDBJ whole genome shotgun (WGS) entry which is preliminary data.</text>
</comment>
<evidence type="ECO:0000313" key="9">
    <source>
        <dbReference type="Proteomes" id="UP001144204"/>
    </source>
</evidence>
<keyword evidence="6" id="KW-0653">Protein transport</keyword>
<dbReference type="InterPro" id="IPR013563">
    <property type="entry name" value="Oligopep_ABC_C"/>
</dbReference>
<dbReference type="Pfam" id="PF00005">
    <property type="entry name" value="ABC_tran"/>
    <property type="match status" value="1"/>
</dbReference>
<dbReference type="Gene3D" id="3.40.50.300">
    <property type="entry name" value="P-loop containing nucleotide triphosphate hydrolases"/>
    <property type="match status" value="1"/>
</dbReference>
<keyword evidence="5" id="KW-0571">Peptide transport</keyword>
<dbReference type="InterPro" id="IPR017871">
    <property type="entry name" value="ABC_transporter-like_CS"/>
</dbReference>
<dbReference type="InterPro" id="IPR050319">
    <property type="entry name" value="ABC_transp_ATP-bind"/>
</dbReference>
<accession>A0A9W6B0C3</accession>
<keyword evidence="3" id="KW-0547">Nucleotide-binding</keyword>
<evidence type="ECO:0000256" key="6">
    <source>
        <dbReference type="ARBA" id="ARBA00022927"/>
    </source>
</evidence>
<dbReference type="SUPFAM" id="SSF52540">
    <property type="entry name" value="P-loop containing nucleoside triphosphate hydrolases"/>
    <property type="match status" value="1"/>
</dbReference>
<comment type="similarity">
    <text evidence="1">Belongs to the ABC transporter superfamily.</text>
</comment>
<dbReference type="InterPro" id="IPR003593">
    <property type="entry name" value="AAA+_ATPase"/>
</dbReference>
<dbReference type="Proteomes" id="UP001144204">
    <property type="component" value="Unassembled WGS sequence"/>
</dbReference>
<keyword evidence="9" id="KW-1185">Reference proteome</keyword>
<dbReference type="SMART" id="SM00382">
    <property type="entry name" value="AAA"/>
    <property type="match status" value="1"/>
</dbReference>
<keyword evidence="4 8" id="KW-0067">ATP-binding</keyword>
<evidence type="ECO:0000313" key="8">
    <source>
        <dbReference type="EMBL" id="GLB46497.1"/>
    </source>
</evidence>
<evidence type="ECO:0000256" key="5">
    <source>
        <dbReference type="ARBA" id="ARBA00022856"/>
    </source>
</evidence>
<dbReference type="GO" id="GO:0005524">
    <property type="term" value="F:ATP binding"/>
    <property type="evidence" value="ECO:0007669"/>
    <property type="project" value="UniProtKB-KW"/>
</dbReference>
<dbReference type="RefSeq" id="WP_286135965.1">
    <property type="nucleotide sequence ID" value="NZ_BRPL01000002.1"/>
</dbReference>
<feature type="domain" description="ABC transporter" evidence="7">
    <location>
        <begin position="5"/>
        <end position="255"/>
    </location>
</feature>
<dbReference type="GO" id="GO:0015833">
    <property type="term" value="P:peptide transport"/>
    <property type="evidence" value="ECO:0007669"/>
    <property type="project" value="UniProtKB-KW"/>
</dbReference>
<protein>
    <submittedName>
        <fullName evidence="8">Peptide ABC transporter ATP-binding protein</fullName>
    </submittedName>
</protein>
<organism evidence="8 9">
    <name type="scientific">Philodulcilactobacillus myokoensis</name>
    <dbReference type="NCBI Taxonomy" id="2929573"/>
    <lineage>
        <taxon>Bacteria</taxon>
        <taxon>Bacillati</taxon>
        <taxon>Bacillota</taxon>
        <taxon>Bacilli</taxon>
        <taxon>Lactobacillales</taxon>
        <taxon>Lactobacillaceae</taxon>
        <taxon>Philodulcilactobacillus</taxon>
    </lineage>
</organism>
<dbReference type="PANTHER" id="PTHR43776">
    <property type="entry name" value="TRANSPORT ATP-BINDING PROTEIN"/>
    <property type="match status" value="1"/>
</dbReference>
<dbReference type="EMBL" id="BRPL01000002">
    <property type="protein sequence ID" value="GLB46497.1"/>
    <property type="molecule type" value="Genomic_DNA"/>
</dbReference>
<evidence type="ECO:0000259" key="7">
    <source>
        <dbReference type="PROSITE" id="PS50893"/>
    </source>
</evidence>
<name>A0A9W6B0C3_9LACO</name>
<keyword evidence="2" id="KW-0813">Transport</keyword>
<evidence type="ECO:0000256" key="1">
    <source>
        <dbReference type="ARBA" id="ARBA00005417"/>
    </source>
</evidence>
<gene>
    <name evidence="8" type="primary">oppF</name>
    <name evidence="8" type="ORF">WR164_04760</name>
</gene>
<sequence length="326" mass="37316">MDDLMQIKDLKVYYPVRGGFWNRIVDWVKAVDGISFNIKAGETYGLIGESGSGKSTTGKSILGLQKVTSGSIKYNGHDVTKKSVRRSLKYNHDVQMIFQDPQSSLNPEKRVEEIIAEPLRNFEHLSKHQEKLRVLQLLDIVGLDPDALYKYPFQFSGGQRQRIGIARAVATNPKLIVADEPVSALDLSVQAQVLNFMKKIQREFNISYLFISHDLGVVRHMCDNIAIMNHGRLVEVGTKEDIYKHPVHIYTKRLLAAIPSIDVEHREEHRAERKRIEKIYQDKKDFYYDQNGKAFPLTKISPTHFVALPKDKLRQLNVSTDEEVES</sequence>
<dbReference type="GO" id="GO:0055085">
    <property type="term" value="P:transmembrane transport"/>
    <property type="evidence" value="ECO:0007669"/>
    <property type="project" value="UniProtKB-ARBA"/>
</dbReference>
<dbReference type="Pfam" id="PF08352">
    <property type="entry name" value="oligo_HPY"/>
    <property type="match status" value="1"/>
</dbReference>
<evidence type="ECO:0000256" key="4">
    <source>
        <dbReference type="ARBA" id="ARBA00022840"/>
    </source>
</evidence>
<dbReference type="CDD" id="cd03257">
    <property type="entry name" value="ABC_NikE_OppD_transporters"/>
    <property type="match status" value="1"/>
</dbReference>
<proteinExistence type="inferred from homology"/>